<feature type="compositionally biased region" description="Gly residues" evidence="3">
    <location>
        <begin position="140"/>
        <end position="150"/>
    </location>
</feature>
<dbReference type="InterPro" id="IPR035979">
    <property type="entry name" value="RBD_domain_sf"/>
</dbReference>
<sequence length="369" mass="38731">MSTAEVEQITAGVAATNLNIKEDNSASTVAAAEGRRLYIGNLAYTTTEDQLKEFFKGYSIESVSIPVNPRTSRAVGYAFVDVAKKEEADKAITELSGKEILERKVSVQVARKPGTSPAAAANGEAPNNGDKRAPRRGRGGFRGGRSGGRGSRFRPRSDSTRAAPKDTTAAPAETPAPSAAAHSTPVTATTEAPKTTTTEAPAADADKGPRGPRRKRGPPENGVASTTKVMVANLPYELSESALKELFSAYNPESAKIALRPIPRFMVRKLQARGEARKGRGFGFVTLPSEEMQKKAVDEMNGKVVEGREIAVKVAIDNPKDEEGEAAEDAPANGGTTTTTTTTTADAPAATTNTTAAATTPATTAQTQW</sequence>
<dbReference type="FunFam" id="3.30.70.330:FF:001113">
    <property type="entry name" value="RNP domain protein"/>
    <property type="match status" value="1"/>
</dbReference>
<dbReference type="InterPro" id="IPR000504">
    <property type="entry name" value="RRM_dom"/>
</dbReference>
<dbReference type="CDD" id="cd00590">
    <property type="entry name" value="RRM_SF"/>
    <property type="match status" value="1"/>
</dbReference>
<evidence type="ECO:0000256" key="1">
    <source>
        <dbReference type="ARBA" id="ARBA00022884"/>
    </source>
</evidence>
<keyword evidence="1 2" id="KW-0694">RNA-binding</keyword>
<accession>A0A6G1M1S7</accession>
<protein>
    <recommendedName>
        <fullName evidence="4">RRM domain-containing protein</fullName>
    </recommendedName>
</protein>
<feature type="region of interest" description="Disordered" evidence="3">
    <location>
        <begin position="107"/>
        <end position="225"/>
    </location>
</feature>
<feature type="domain" description="RRM" evidence="4">
    <location>
        <begin position="227"/>
        <end position="317"/>
    </location>
</feature>
<dbReference type="Proteomes" id="UP000483672">
    <property type="component" value="Unassembled WGS sequence"/>
</dbReference>
<dbReference type="PANTHER" id="PTHR48027">
    <property type="entry name" value="HETEROGENEOUS NUCLEAR RIBONUCLEOPROTEIN 87F-RELATED"/>
    <property type="match status" value="1"/>
</dbReference>
<dbReference type="OrthoDB" id="439808at2759"/>
<dbReference type="InterPro" id="IPR012677">
    <property type="entry name" value="Nucleotide-bd_a/b_plait_sf"/>
</dbReference>
<dbReference type="GO" id="GO:0003723">
    <property type="term" value="F:RNA binding"/>
    <property type="evidence" value="ECO:0007669"/>
    <property type="project" value="UniProtKB-UniRule"/>
</dbReference>
<gene>
    <name evidence="6" type="ORF">TWF191_006559</name>
    <name evidence="5" type="ORF">TWF679_002826</name>
</gene>
<feature type="region of interest" description="Disordered" evidence="3">
    <location>
        <begin position="317"/>
        <end position="369"/>
    </location>
</feature>
<dbReference type="SUPFAM" id="SSF54928">
    <property type="entry name" value="RNA-binding domain, RBD"/>
    <property type="match status" value="1"/>
</dbReference>
<dbReference type="PROSITE" id="PS50102">
    <property type="entry name" value="RRM"/>
    <property type="match status" value="2"/>
</dbReference>
<evidence type="ECO:0000256" key="2">
    <source>
        <dbReference type="PROSITE-ProRule" id="PRU00176"/>
    </source>
</evidence>
<reference evidence="6 7" key="1">
    <citation type="submission" date="2019-06" db="EMBL/GenBank/DDBJ databases">
        <authorList>
            <person name="Palmer J.M."/>
        </authorList>
    </citation>
    <scope>NUCLEOTIDE SEQUENCE [LARGE SCALE GENOMIC DNA]</scope>
    <source>
        <strain evidence="6 7">TWF191</strain>
        <strain evidence="5">TWF679</strain>
    </source>
</reference>
<proteinExistence type="predicted"/>
<dbReference type="Pfam" id="PF00076">
    <property type="entry name" value="RRM_1"/>
    <property type="match status" value="2"/>
</dbReference>
<dbReference type="AlphaFoldDB" id="A0A6G1M1S7"/>
<dbReference type="EMBL" id="WIWT01000153">
    <property type="protein sequence ID" value="KAF3197683.1"/>
    <property type="molecule type" value="Genomic_DNA"/>
</dbReference>
<feature type="compositionally biased region" description="Low complexity" evidence="3">
    <location>
        <begin position="117"/>
        <end position="128"/>
    </location>
</feature>
<organism evidence="6 7">
    <name type="scientific">Orbilia oligospora</name>
    <name type="common">Nematode-trapping fungus</name>
    <name type="synonym">Arthrobotrys oligospora</name>
    <dbReference type="NCBI Taxonomy" id="2813651"/>
    <lineage>
        <taxon>Eukaryota</taxon>
        <taxon>Fungi</taxon>
        <taxon>Dikarya</taxon>
        <taxon>Ascomycota</taxon>
        <taxon>Pezizomycotina</taxon>
        <taxon>Orbiliomycetes</taxon>
        <taxon>Orbiliales</taxon>
        <taxon>Orbiliaceae</taxon>
        <taxon>Orbilia</taxon>
    </lineage>
</organism>
<comment type="caution">
    <text evidence="6">The sequence shown here is derived from an EMBL/GenBank/DDBJ whole genome shotgun (WGS) entry which is preliminary data.</text>
</comment>
<dbReference type="Gene3D" id="3.30.70.330">
    <property type="match status" value="2"/>
</dbReference>
<evidence type="ECO:0000256" key="3">
    <source>
        <dbReference type="SAM" id="MobiDB-lite"/>
    </source>
</evidence>
<evidence type="ECO:0000313" key="5">
    <source>
        <dbReference type="EMBL" id="KAF3197683.1"/>
    </source>
</evidence>
<evidence type="ECO:0000313" key="6">
    <source>
        <dbReference type="EMBL" id="KAF3222740.1"/>
    </source>
</evidence>
<evidence type="ECO:0000259" key="4">
    <source>
        <dbReference type="PROSITE" id="PS50102"/>
    </source>
</evidence>
<feature type="compositionally biased region" description="Low complexity" evidence="3">
    <location>
        <begin position="160"/>
        <end position="203"/>
    </location>
</feature>
<name>A0A6G1M1S7_ORBOL</name>
<dbReference type="SMART" id="SM00360">
    <property type="entry name" value="RRM"/>
    <property type="match status" value="2"/>
</dbReference>
<dbReference type="EMBL" id="WIPF01000038">
    <property type="protein sequence ID" value="KAF3222740.1"/>
    <property type="molecule type" value="Genomic_DNA"/>
</dbReference>
<evidence type="ECO:0000313" key="7">
    <source>
        <dbReference type="Proteomes" id="UP000483672"/>
    </source>
</evidence>
<dbReference type="Proteomes" id="UP000614610">
    <property type="component" value="Unassembled WGS sequence"/>
</dbReference>
<feature type="compositionally biased region" description="Low complexity" evidence="3">
    <location>
        <begin position="329"/>
        <end position="369"/>
    </location>
</feature>
<dbReference type="InterPro" id="IPR052462">
    <property type="entry name" value="SLIRP/GR-RBP-like"/>
</dbReference>
<feature type="domain" description="RRM" evidence="4">
    <location>
        <begin position="35"/>
        <end position="112"/>
    </location>
</feature>